<feature type="domain" description="ApeI dehydratase-like" evidence="1">
    <location>
        <begin position="13"/>
        <end position="95"/>
    </location>
</feature>
<evidence type="ECO:0000313" key="2">
    <source>
        <dbReference type="EMBL" id="MCW3785558.1"/>
    </source>
</evidence>
<keyword evidence="3" id="KW-1185">Reference proteome</keyword>
<dbReference type="InterPro" id="IPR054545">
    <property type="entry name" value="ApeI-like"/>
</dbReference>
<organism evidence="2 3">
    <name type="scientific">Plebeiibacterium sediminum</name>
    <dbReference type="NCBI Taxonomy" id="2992112"/>
    <lineage>
        <taxon>Bacteria</taxon>
        <taxon>Pseudomonadati</taxon>
        <taxon>Bacteroidota</taxon>
        <taxon>Bacteroidia</taxon>
        <taxon>Marinilabiliales</taxon>
        <taxon>Marinilabiliaceae</taxon>
        <taxon>Plebeiibacterium</taxon>
    </lineage>
</organism>
<proteinExistence type="predicted"/>
<dbReference type="RefSeq" id="WP_301189130.1">
    <property type="nucleotide sequence ID" value="NZ_JAPDPJ010000004.1"/>
</dbReference>
<dbReference type="InterPro" id="IPR029069">
    <property type="entry name" value="HotDog_dom_sf"/>
</dbReference>
<dbReference type="Gene3D" id="3.10.129.10">
    <property type="entry name" value="Hotdog Thioesterase"/>
    <property type="match status" value="1"/>
</dbReference>
<dbReference type="SUPFAM" id="SSF54637">
    <property type="entry name" value="Thioesterase/thiol ester dehydrase-isomerase"/>
    <property type="match status" value="1"/>
</dbReference>
<dbReference type="EMBL" id="JAPDPJ010000004">
    <property type="protein sequence ID" value="MCW3785558.1"/>
    <property type="molecule type" value="Genomic_DNA"/>
</dbReference>
<gene>
    <name evidence="2" type="ORF">OM075_03730</name>
</gene>
<evidence type="ECO:0000313" key="3">
    <source>
        <dbReference type="Proteomes" id="UP001209229"/>
    </source>
</evidence>
<dbReference type="Proteomes" id="UP001209229">
    <property type="component" value="Unassembled WGS sequence"/>
</dbReference>
<reference evidence="2" key="1">
    <citation type="submission" date="2022-10" db="EMBL/GenBank/DDBJ databases">
        <authorList>
            <person name="Yu W.X."/>
        </authorList>
    </citation>
    <scope>NUCLEOTIDE SEQUENCE</scope>
    <source>
        <strain evidence="2">AAT</strain>
    </source>
</reference>
<sequence length="121" mass="13920">MLLNDFFTYKVIDQEEGKWTCQLEFNAEHNIYKGHFPGLPVTPGVCQVQIVQEVVSDILDQEYSLRGARDIKFLNFIDPHKTPKLNLELTLKEKEAEVLSVTALMVNEGVNFLKMRSTFSK</sequence>
<name>A0AAE3M1T1_9BACT</name>
<protein>
    <recommendedName>
        <fullName evidence="1">ApeI dehydratase-like domain-containing protein</fullName>
    </recommendedName>
</protein>
<comment type="caution">
    <text evidence="2">The sequence shown here is derived from an EMBL/GenBank/DDBJ whole genome shotgun (WGS) entry which is preliminary data.</text>
</comment>
<dbReference type="Pfam" id="PF22818">
    <property type="entry name" value="ApeI-like"/>
    <property type="match status" value="1"/>
</dbReference>
<evidence type="ECO:0000259" key="1">
    <source>
        <dbReference type="Pfam" id="PF22818"/>
    </source>
</evidence>
<dbReference type="AlphaFoldDB" id="A0AAE3M1T1"/>
<accession>A0AAE3M1T1</accession>